<keyword evidence="2" id="KW-0418">Kinase</keyword>
<feature type="region of interest" description="Disordered" evidence="1">
    <location>
        <begin position="67"/>
        <end position="118"/>
    </location>
</feature>
<gene>
    <name evidence="2" type="ORF">ABS770_26930</name>
</gene>
<reference evidence="2" key="1">
    <citation type="submission" date="2024-06" db="EMBL/GenBank/DDBJ databases">
        <authorList>
            <person name="Campbell A.G."/>
        </authorList>
    </citation>
    <scope>NUCLEOTIDE SEQUENCE</scope>
    <source>
        <strain evidence="2">EM17</strain>
    </source>
</reference>
<name>A0ABV1RB28_9HYPH</name>
<dbReference type="Proteomes" id="UP001432995">
    <property type="component" value="Unassembled WGS sequence"/>
</dbReference>
<comment type="caution">
    <text evidence="2">The sequence shown here is derived from an EMBL/GenBank/DDBJ whole genome shotgun (WGS) entry which is preliminary data.</text>
</comment>
<dbReference type="EMBL" id="JBELQD010000063">
    <property type="protein sequence ID" value="MER2291896.1"/>
    <property type="molecule type" value="Genomic_DNA"/>
</dbReference>
<dbReference type="GO" id="GO:0016301">
    <property type="term" value="F:kinase activity"/>
    <property type="evidence" value="ECO:0007669"/>
    <property type="project" value="UniProtKB-KW"/>
</dbReference>
<feature type="non-terminal residue" evidence="2">
    <location>
        <position position="118"/>
    </location>
</feature>
<organism evidence="2 3">
    <name type="scientific">Methylobacterium brachiatum</name>
    <dbReference type="NCBI Taxonomy" id="269660"/>
    <lineage>
        <taxon>Bacteria</taxon>
        <taxon>Pseudomonadati</taxon>
        <taxon>Pseudomonadota</taxon>
        <taxon>Alphaproteobacteria</taxon>
        <taxon>Hyphomicrobiales</taxon>
        <taxon>Methylobacteriaceae</taxon>
        <taxon>Methylobacterium</taxon>
    </lineage>
</organism>
<evidence type="ECO:0000256" key="1">
    <source>
        <dbReference type="SAM" id="MobiDB-lite"/>
    </source>
</evidence>
<sequence>MADYYPLLARALDALPDRSPALRKAVYDRARNALISQLRSLDPPLSEADIDLERRALDTAIERLEVDHGGLPAPANDAAVVPEPPHPPAPPEIPEPSPPKPVAAEPPLRPAPEPVLPP</sequence>
<evidence type="ECO:0000313" key="2">
    <source>
        <dbReference type="EMBL" id="MER2291896.1"/>
    </source>
</evidence>
<evidence type="ECO:0000313" key="3">
    <source>
        <dbReference type="Proteomes" id="UP001432995"/>
    </source>
</evidence>
<proteinExistence type="predicted"/>
<feature type="compositionally biased region" description="Pro residues" evidence="1">
    <location>
        <begin position="82"/>
        <end position="101"/>
    </location>
</feature>
<keyword evidence="2" id="KW-0808">Transferase</keyword>
<accession>A0ABV1RB28</accession>
<feature type="compositionally biased region" description="Pro residues" evidence="1">
    <location>
        <begin position="107"/>
        <end position="118"/>
    </location>
</feature>
<keyword evidence="3" id="KW-1185">Reference proteome</keyword>
<protein>
    <submittedName>
        <fullName evidence="2">Histidine kinase</fullName>
    </submittedName>
</protein>